<feature type="chain" id="PRO_5012521409" evidence="1">
    <location>
        <begin position="30"/>
        <end position="85"/>
    </location>
</feature>
<evidence type="ECO:0000256" key="1">
    <source>
        <dbReference type="SAM" id="SignalP"/>
    </source>
</evidence>
<reference evidence="2" key="1">
    <citation type="submission" date="2014-07" db="EMBL/GenBank/DDBJ databases">
        <authorList>
            <person name="Zhang J.E."/>
            <person name="Yang H."/>
            <person name="Guo J."/>
            <person name="Deng Z."/>
            <person name="Luo H."/>
            <person name="Luo M."/>
            <person name="Zhao B."/>
        </authorList>
    </citation>
    <scope>NUCLEOTIDE SEQUENCE</scope>
    <source>
        <strain evidence="2">AM4</strain>
    </source>
</reference>
<proteinExistence type="predicted"/>
<gene>
    <name evidence="2" type="ORF">AAM4_2338</name>
</gene>
<accession>A0A1L7RPL1</accession>
<feature type="non-terminal residue" evidence="2">
    <location>
        <position position="85"/>
    </location>
</feature>
<protein>
    <submittedName>
        <fullName evidence="2">Uncharacterized protein</fullName>
    </submittedName>
</protein>
<keyword evidence="1" id="KW-0732">Signal</keyword>
<dbReference type="EMBL" id="LK995534">
    <property type="protein sequence ID" value="CED92170.1"/>
    <property type="molecule type" value="Genomic_DNA"/>
</dbReference>
<sequence length="85" mass="8688">MTLRITAVTLTAICTIALTLTGIAPNAAAESQHDPALRAYAAQDSVTVTGGTSYQMYTYVPGKPVTQGTVDGGGGVFDEHAAKMA</sequence>
<dbReference type="AlphaFoldDB" id="A0A1L7RPL1"/>
<dbReference type="RefSeq" id="WP_210581472.1">
    <property type="nucleotide sequence ID" value="NZ_LK995534.1"/>
</dbReference>
<name>A0A1L7RPL1_9ACTO</name>
<feature type="signal peptide" evidence="1">
    <location>
        <begin position="1"/>
        <end position="29"/>
    </location>
</feature>
<organism evidence="2">
    <name type="scientific">Actinomyces succiniciruminis</name>
    <dbReference type="NCBI Taxonomy" id="1522002"/>
    <lineage>
        <taxon>Bacteria</taxon>
        <taxon>Bacillati</taxon>
        <taxon>Actinomycetota</taxon>
        <taxon>Actinomycetes</taxon>
        <taxon>Actinomycetales</taxon>
        <taxon>Actinomycetaceae</taxon>
        <taxon>Actinomyces</taxon>
    </lineage>
</organism>
<evidence type="ECO:0000313" key="2">
    <source>
        <dbReference type="EMBL" id="CED92170.1"/>
    </source>
</evidence>